<sequence>MQDWVWAALAGLGAGAALLVGAVIAWTVKVPATIVASVMAFGSGVLISALAFDLVLEAQDEGGFWPTVGGFAVGAIVYVFANNLLDRLDQRNRRGSGENSGTGIGIALGALLDGIPESAVLGLSMVGGQGVSVPVLVAIIISNVPEGLSSTAALKDEGRSARYVFLLWTGIALASAVAALLGFVLLDGADGGLTAFITALAAGAILAMICDTMIPEAFRTTHGYTGLLATSGFLLSYAVHVAG</sequence>
<reference evidence="2 3" key="1">
    <citation type="journal article" date="2016" name="Int. J. Syst. Evol. Microbiol.">
        <title>Agromyces aureus sp. nov., isolated from the rhizosphere of Salix caprea L. grown in a heavy-metal-contaminated soil.</title>
        <authorList>
            <person name="Corretto E."/>
            <person name="Antonielli L."/>
            <person name="Sessitsch A."/>
            <person name="Compant S."/>
            <person name="Gorfer M."/>
            <person name="Kuffner M."/>
            <person name="Brader G."/>
        </authorList>
    </citation>
    <scope>NUCLEOTIDE SEQUENCE [LARGE SCALE GENOMIC DNA]</scope>
    <source>
        <strain evidence="2 3">AR33</strain>
    </source>
</reference>
<keyword evidence="1" id="KW-0812">Transmembrane</keyword>
<keyword evidence="3" id="KW-1185">Reference proteome</keyword>
<feature type="transmembrane region" description="Helical" evidence="1">
    <location>
        <begin position="222"/>
        <end position="242"/>
    </location>
</feature>
<name>A0A191WH23_9MICO</name>
<gene>
    <name evidence="2" type="ORF">ATC03_13180</name>
</gene>
<dbReference type="AlphaFoldDB" id="A0A191WH23"/>
<keyword evidence="1" id="KW-1133">Transmembrane helix</keyword>
<feature type="transmembrane region" description="Helical" evidence="1">
    <location>
        <begin position="163"/>
        <end position="186"/>
    </location>
</feature>
<feature type="transmembrane region" description="Helical" evidence="1">
    <location>
        <begin position="6"/>
        <end position="26"/>
    </location>
</feature>
<dbReference type="STRING" id="453304.ATC03_13180"/>
<dbReference type="EMBL" id="CP013979">
    <property type="protein sequence ID" value="ANJ27522.1"/>
    <property type="molecule type" value="Genomic_DNA"/>
</dbReference>
<organism evidence="2 3">
    <name type="scientific">Agromyces aureus</name>
    <dbReference type="NCBI Taxonomy" id="453304"/>
    <lineage>
        <taxon>Bacteria</taxon>
        <taxon>Bacillati</taxon>
        <taxon>Actinomycetota</taxon>
        <taxon>Actinomycetes</taxon>
        <taxon>Micrococcales</taxon>
        <taxon>Microbacteriaceae</taxon>
        <taxon>Agromyces</taxon>
    </lineage>
</organism>
<evidence type="ECO:0000313" key="2">
    <source>
        <dbReference type="EMBL" id="ANJ27522.1"/>
    </source>
</evidence>
<feature type="transmembrane region" description="Helical" evidence="1">
    <location>
        <begin position="192"/>
        <end position="210"/>
    </location>
</feature>
<reference evidence="3" key="2">
    <citation type="submission" date="2016-01" db="EMBL/GenBank/DDBJ databases">
        <title>Complete genome sequence of Agromyces aureus AR33T and comparison with related organisms.</title>
        <authorList>
            <person name="Corretto E."/>
            <person name="Antonielli L."/>
            <person name="Sessitsch A."/>
            <person name="Brader G."/>
        </authorList>
    </citation>
    <scope>NUCLEOTIDE SEQUENCE [LARGE SCALE GENOMIC DNA]</scope>
    <source>
        <strain evidence="3">AR33</strain>
    </source>
</reference>
<dbReference type="Proteomes" id="UP000078437">
    <property type="component" value="Chromosome"/>
</dbReference>
<dbReference type="OrthoDB" id="1145132at2"/>
<evidence type="ECO:0000313" key="3">
    <source>
        <dbReference type="Proteomes" id="UP000078437"/>
    </source>
</evidence>
<feature type="transmembrane region" description="Helical" evidence="1">
    <location>
        <begin position="33"/>
        <end position="52"/>
    </location>
</feature>
<dbReference type="KEGG" id="agy:ATC03_13180"/>
<dbReference type="RefSeq" id="WP_067877902.1">
    <property type="nucleotide sequence ID" value="NZ_CP013979.1"/>
</dbReference>
<proteinExistence type="predicted"/>
<feature type="transmembrane region" description="Helical" evidence="1">
    <location>
        <begin position="64"/>
        <end position="85"/>
    </location>
</feature>
<keyword evidence="1" id="KW-0472">Membrane</keyword>
<evidence type="ECO:0000256" key="1">
    <source>
        <dbReference type="SAM" id="Phobius"/>
    </source>
</evidence>
<accession>A0A191WH23</accession>
<protein>
    <submittedName>
        <fullName evidence="2">ZIP family zinc transporter</fullName>
    </submittedName>
</protein>